<dbReference type="PROSITE" id="PS51462">
    <property type="entry name" value="NUDIX"/>
    <property type="match status" value="1"/>
</dbReference>
<accession>A0A075WEG9</accession>
<dbReference type="EC" id="3.6.1.-" evidence="3"/>
<dbReference type="GeneID" id="24794837"/>
<dbReference type="PANTHER" id="PTHR43736:SF1">
    <property type="entry name" value="DIHYDRONEOPTERIN TRIPHOSPHATE DIPHOSPHATASE"/>
    <property type="match status" value="1"/>
</dbReference>
<feature type="domain" description="Nudix hydrolase" evidence="2">
    <location>
        <begin position="3"/>
        <end position="130"/>
    </location>
</feature>
<dbReference type="EMBL" id="CP006577">
    <property type="protein sequence ID" value="AIG98107.1"/>
    <property type="molecule type" value="Genomic_DNA"/>
</dbReference>
<dbReference type="Pfam" id="PF00293">
    <property type="entry name" value="NUDIX"/>
    <property type="match status" value="1"/>
</dbReference>
<gene>
    <name evidence="3" type="ORF">AFULGI_00013320</name>
</gene>
<evidence type="ECO:0000313" key="3">
    <source>
        <dbReference type="EMBL" id="AIG98107.1"/>
    </source>
</evidence>
<proteinExistence type="predicted"/>
<dbReference type="RefSeq" id="WP_010878729.1">
    <property type="nucleotide sequence ID" value="NZ_CP006577.1"/>
</dbReference>
<dbReference type="PANTHER" id="PTHR43736">
    <property type="entry name" value="ADP-RIBOSE PYROPHOSPHATASE"/>
    <property type="match status" value="1"/>
</dbReference>
<reference evidence="3 4" key="1">
    <citation type="submission" date="2013-07" db="EMBL/GenBank/DDBJ databases">
        <title>Genome of Archaeoglobus fulgidus.</title>
        <authorList>
            <person name="Fiebig A."/>
            <person name="Birkeland N.-K."/>
        </authorList>
    </citation>
    <scope>NUCLEOTIDE SEQUENCE [LARGE SCALE GENOMIC DNA]</scope>
    <source>
        <strain evidence="3 4">DSM 8774</strain>
    </source>
</reference>
<dbReference type="InterPro" id="IPR015797">
    <property type="entry name" value="NUDIX_hydrolase-like_dom_sf"/>
</dbReference>
<dbReference type="Gene3D" id="3.90.79.10">
    <property type="entry name" value="Nucleoside Triphosphate Pyrophosphohydrolase"/>
    <property type="match status" value="1"/>
</dbReference>
<dbReference type="Proteomes" id="UP000028501">
    <property type="component" value="Chromosome"/>
</dbReference>
<dbReference type="InterPro" id="IPR020084">
    <property type="entry name" value="NUDIX_hydrolase_CS"/>
</dbReference>
<dbReference type="PROSITE" id="PS00893">
    <property type="entry name" value="NUDIX_BOX"/>
    <property type="match status" value="1"/>
</dbReference>
<dbReference type="PRINTS" id="PR00502">
    <property type="entry name" value="NUDIXFAMILY"/>
</dbReference>
<sequence>MKCITLTVDAIIPYQGKIVLIKRLNEPFKGHYALPGGIVEYGERVEDAVLREVEEETGLKGEIHSLVGVYSDPNRDPRGHFVSVCFVVLPKGGELKAGSDAKEVGLFSLNELPKLAFDHEKMIKDAEVILRGILSEV</sequence>
<dbReference type="InterPro" id="IPR000086">
    <property type="entry name" value="NUDIX_hydrolase_dom"/>
</dbReference>
<keyword evidence="1 3" id="KW-0378">Hydrolase</keyword>
<dbReference type="InterPro" id="IPR020476">
    <property type="entry name" value="Nudix_hydrolase"/>
</dbReference>
<dbReference type="HOGENOM" id="CLU_037162_20_3_2"/>
<dbReference type="SUPFAM" id="SSF55811">
    <property type="entry name" value="Nudix"/>
    <property type="match status" value="1"/>
</dbReference>
<evidence type="ECO:0000256" key="1">
    <source>
        <dbReference type="ARBA" id="ARBA00022801"/>
    </source>
</evidence>
<dbReference type="AlphaFoldDB" id="A0A075WEG9"/>
<name>A0A075WEG9_ARCFL</name>
<evidence type="ECO:0000313" key="4">
    <source>
        <dbReference type="Proteomes" id="UP000028501"/>
    </source>
</evidence>
<organism evidence="3 4">
    <name type="scientific">Archaeoglobus fulgidus DSM 8774</name>
    <dbReference type="NCBI Taxonomy" id="1344584"/>
    <lineage>
        <taxon>Archaea</taxon>
        <taxon>Methanobacteriati</taxon>
        <taxon>Methanobacteriota</taxon>
        <taxon>Archaeoglobi</taxon>
        <taxon>Archaeoglobales</taxon>
        <taxon>Archaeoglobaceae</taxon>
        <taxon>Archaeoglobus</taxon>
    </lineage>
</organism>
<evidence type="ECO:0000259" key="2">
    <source>
        <dbReference type="PROSITE" id="PS51462"/>
    </source>
</evidence>
<dbReference type="GO" id="GO:0016787">
    <property type="term" value="F:hydrolase activity"/>
    <property type="evidence" value="ECO:0007669"/>
    <property type="project" value="UniProtKB-KW"/>
</dbReference>
<protein>
    <submittedName>
        <fullName evidence="3">ADP-ribose pyrophosphatase</fullName>
        <ecNumber evidence="3">3.6.1.-</ecNumber>
    </submittedName>
</protein>
<dbReference type="CDD" id="cd18873">
    <property type="entry name" value="NUDIX_NadM_like"/>
    <property type="match status" value="1"/>
</dbReference>
<dbReference type="KEGG" id="afg:AFULGI_00013320"/>